<dbReference type="AlphaFoldDB" id="A0A852ZXV7"/>
<sequence length="457" mass="47879">MVGEPLSARLEGVAHDEGAKLLRGLVDEIHWLDRSPFLSASATDPALPPIVHALTTEQLGATATRHVRARPRPRPDGRRRVGVAFAPEHGTAARAWATARRLPLLAADPAVTARAADKIDALAIFRASGVPTPEYLLVPAHGRAGAAAYWPPRWAAAVVQLRENNLTGRGTRLARDPGELQDLLDRWPGAELRVGEYVDGLPLTVSACVIGDRVVVSAVSRQLVGVPGLTEDWGAHCGNQLLGAADLPGAAYQGVRESARRVGEELRDRGYRGVFGLDLLLAADERVLAVEINPRFQTVVSLVQRAEREAGLLPTLGLHVLACLLPSVPVRTVTVALGPLSQLVTHAARAETAVALPRPGRYRLTDGGPLTGPAPVGAGLADLAPGEALVWAQSPPGGPVRPGDELLLVQLAEQVAPEGPGGARGLLPRARAWLAALSAAPPGAPGDLPSPARSPSR</sequence>
<accession>A0A852ZXV7</accession>
<keyword evidence="1" id="KW-0547">Nucleotide-binding</keyword>
<evidence type="ECO:0000313" key="5">
    <source>
        <dbReference type="Proteomes" id="UP000567795"/>
    </source>
</evidence>
<organism evidence="4 5">
    <name type="scientific">Allostreptomyces psammosilenae</name>
    <dbReference type="NCBI Taxonomy" id="1892865"/>
    <lineage>
        <taxon>Bacteria</taxon>
        <taxon>Bacillati</taxon>
        <taxon>Actinomycetota</taxon>
        <taxon>Actinomycetes</taxon>
        <taxon>Kitasatosporales</taxon>
        <taxon>Streptomycetaceae</taxon>
        <taxon>Allostreptomyces</taxon>
    </lineage>
</organism>
<evidence type="ECO:0000256" key="1">
    <source>
        <dbReference type="PROSITE-ProRule" id="PRU00409"/>
    </source>
</evidence>
<gene>
    <name evidence="4" type="ORF">FHU37_004119</name>
</gene>
<proteinExistence type="predicted"/>
<comment type="caution">
    <text evidence="4">The sequence shown here is derived from an EMBL/GenBank/DDBJ whole genome shotgun (WGS) entry which is preliminary data.</text>
</comment>
<name>A0A852ZXV7_9ACTN</name>
<dbReference type="PROSITE" id="PS50975">
    <property type="entry name" value="ATP_GRASP"/>
    <property type="match status" value="1"/>
</dbReference>
<feature type="domain" description="ATP-grasp" evidence="3">
    <location>
        <begin position="122"/>
        <end position="329"/>
    </location>
</feature>
<protein>
    <recommendedName>
        <fullName evidence="3">ATP-grasp domain-containing protein</fullName>
    </recommendedName>
</protein>
<evidence type="ECO:0000259" key="3">
    <source>
        <dbReference type="PROSITE" id="PS50975"/>
    </source>
</evidence>
<reference evidence="4 5" key="1">
    <citation type="submission" date="2020-07" db="EMBL/GenBank/DDBJ databases">
        <title>Sequencing the genomes of 1000 actinobacteria strains.</title>
        <authorList>
            <person name="Klenk H.-P."/>
        </authorList>
    </citation>
    <scope>NUCLEOTIDE SEQUENCE [LARGE SCALE GENOMIC DNA]</scope>
    <source>
        <strain evidence="4 5">DSM 42178</strain>
    </source>
</reference>
<dbReference type="Proteomes" id="UP000567795">
    <property type="component" value="Unassembled WGS sequence"/>
</dbReference>
<keyword evidence="5" id="KW-1185">Reference proteome</keyword>
<dbReference type="Pfam" id="PF02655">
    <property type="entry name" value="ATP-grasp_3"/>
    <property type="match status" value="1"/>
</dbReference>
<feature type="region of interest" description="Disordered" evidence="2">
    <location>
        <begin position="438"/>
        <end position="457"/>
    </location>
</feature>
<dbReference type="EMBL" id="JACBZD010000001">
    <property type="protein sequence ID" value="NYI07176.1"/>
    <property type="molecule type" value="Genomic_DNA"/>
</dbReference>
<dbReference type="Gene3D" id="3.30.470.20">
    <property type="entry name" value="ATP-grasp fold, B domain"/>
    <property type="match status" value="1"/>
</dbReference>
<dbReference type="RefSeq" id="WP_179815636.1">
    <property type="nucleotide sequence ID" value="NZ_JACBZD010000001.1"/>
</dbReference>
<dbReference type="InterPro" id="IPR003806">
    <property type="entry name" value="ATP-grasp_PylC-type"/>
</dbReference>
<dbReference type="GO" id="GO:0046872">
    <property type="term" value="F:metal ion binding"/>
    <property type="evidence" value="ECO:0007669"/>
    <property type="project" value="InterPro"/>
</dbReference>
<keyword evidence="1" id="KW-0067">ATP-binding</keyword>
<dbReference type="SUPFAM" id="SSF56059">
    <property type="entry name" value="Glutathione synthetase ATP-binding domain-like"/>
    <property type="match status" value="1"/>
</dbReference>
<dbReference type="GO" id="GO:0005524">
    <property type="term" value="F:ATP binding"/>
    <property type="evidence" value="ECO:0007669"/>
    <property type="project" value="UniProtKB-UniRule"/>
</dbReference>
<evidence type="ECO:0000313" key="4">
    <source>
        <dbReference type="EMBL" id="NYI07176.1"/>
    </source>
</evidence>
<dbReference type="InterPro" id="IPR011761">
    <property type="entry name" value="ATP-grasp"/>
</dbReference>
<feature type="compositionally biased region" description="Low complexity" evidence="2">
    <location>
        <begin position="438"/>
        <end position="451"/>
    </location>
</feature>
<evidence type="ECO:0000256" key="2">
    <source>
        <dbReference type="SAM" id="MobiDB-lite"/>
    </source>
</evidence>